<dbReference type="AlphaFoldDB" id="A0A484G6U8"/>
<keyword evidence="3" id="KW-1185">Reference proteome</keyword>
<feature type="compositionally biased region" description="Polar residues" evidence="1">
    <location>
        <begin position="1"/>
        <end position="13"/>
    </location>
</feature>
<gene>
    <name evidence="2" type="ORF">Cob_v000531</name>
</gene>
<comment type="caution">
    <text evidence="2">The sequence shown here is derived from an EMBL/GenBank/DDBJ whole genome shotgun (WGS) entry which is preliminary data.</text>
</comment>
<feature type="region of interest" description="Disordered" evidence="1">
    <location>
        <begin position="1"/>
        <end position="33"/>
    </location>
</feature>
<evidence type="ECO:0000256" key="1">
    <source>
        <dbReference type="SAM" id="MobiDB-lite"/>
    </source>
</evidence>
<evidence type="ECO:0000313" key="3">
    <source>
        <dbReference type="Proteomes" id="UP000014480"/>
    </source>
</evidence>
<reference evidence="3" key="1">
    <citation type="journal article" date="2013" name="New Phytol.">
        <title>Comparative genomic and transcriptomic analyses reveal the hemibiotrophic stage shift of Colletotrichum fungi.</title>
        <authorList>
            <person name="Gan P."/>
            <person name="Ikeda K."/>
            <person name="Irieda H."/>
            <person name="Narusaka M."/>
            <person name="O'Connell R.J."/>
            <person name="Narusaka Y."/>
            <person name="Takano Y."/>
            <person name="Kubo Y."/>
            <person name="Shirasu K."/>
        </authorList>
    </citation>
    <scope>NUCLEOTIDE SEQUENCE [LARGE SCALE GENOMIC DNA]</scope>
    <source>
        <strain evidence="3">104-T / ATCC 96160 / CBS 514.97 / LARS 414 / MAFF 240422</strain>
    </source>
</reference>
<evidence type="ECO:0000313" key="2">
    <source>
        <dbReference type="EMBL" id="TDZ26169.1"/>
    </source>
</evidence>
<dbReference type="EMBL" id="AMCV02000001">
    <property type="protein sequence ID" value="TDZ26169.1"/>
    <property type="molecule type" value="Genomic_DNA"/>
</dbReference>
<name>A0A484G6U8_COLOR</name>
<protein>
    <submittedName>
        <fullName evidence="2">Uncharacterized protein</fullName>
    </submittedName>
</protein>
<proteinExistence type="predicted"/>
<feature type="compositionally biased region" description="Polar residues" evidence="1">
    <location>
        <begin position="24"/>
        <end position="33"/>
    </location>
</feature>
<accession>A0A484G6U8</accession>
<organism evidence="2 3">
    <name type="scientific">Colletotrichum orbiculare (strain 104-T / ATCC 96160 / CBS 514.97 / LARS 414 / MAFF 240422)</name>
    <name type="common">Cucumber anthracnose fungus</name>
    <name type="synonym">Colletotrichum lagenarium</name>
    <dbReference type="NCBI Taxonomy" id="1213857"/>
    <lineage>
        <taxon>Eukaryota</taxon>
        <taxon>Fungi</taxon>
        <taxon>Dikarya</taxon>
        <taxon>Ascomycota</taxon>
        <taxon>Pezizomycotina</taxon>
        <taxon>Sordariomycetes</taxon>
        <taxon>Hypocreomycetidae</taxon>
        <taxon>Glomerellales</taxon>
        <taxon>Glomerellaceae</taxon>
        <taxon>Colletotrichum</taxon>
        <taxon>Colletotrichum orbiculare species complex</taxon>
    </lineage>
</organism>
<reference evidence="3" key="2">
    <citation type="journal article" date="2019" name="Mol. Plant Microbe Interact.">
        <title>Genome sequence resources for four phytopathogenic fungi from the Colletotrichum orbiculare species complex.</title>
        <authorList>
            <person name="Gan P."/>
            <person name="Tsushima A."/>
            <person name="Narusaka M."/>
            <person name="Narusaka Y."/>
            <person name="Takano Y."/>
            <person name="Kubo Y."/>
            <person name="Shirasu K."/>
        </authorList>
    </citation>
    <scope>GENOME REANNOTATION</scope>
    <source>
        <strain evidence="3">104-T / ATCC 96160 / CBS 514.97 / LARS 414 / MAFF 240422</strain>
    </source>
</reference>
<dbReference type="Proteomes" id="UP000014480">
    <property type="component" value="Unassembled WGS sequence"/>
</dbReference>
<sequence>MPPTSRNQATQTYERWGPERRQTHTSYPAPNANTTLSFSPQLFPLAKLLPDVSSYHFDRLGIFSNVASMWSHSTTPRPVTASR</sequence>